<dbReference type="PANTHER" id="PTHR33495:SF2">
    <property type="entry name" value="ANTI-SIGMA FACTOR ANTAGONIST TM_1081-RELATED"/>
    <property type="match status" value="1"/>
</dbReference>
<dbReference type="InterPro" id="IPR002645">
    <property type="entry name" value="STAS_dom"/>
</dbReference>
<dbReference type="GO" id="GO:0043856">
    <property type="term" value="F:anti-sigma factor antagonist activity"/>
    <property type="evidence" value="ECO:0007669"/>
    <property type="project" value="TreeGrafter"/>
</dbReference>
<dbReference type="STRING" id="417292.SAMN05421806_10148"/>
<gene>
    <name evidence="2" type="ORF">SAMN05421806_10148</name>
</gene>
<proteinExistence type="predicted"/>
<name>A0A1G8T4M6_9ACTN</name>
<reference evidence="2 3" key="1">
    <citation type="submission" date="2016-10" db="EMBL/GenBank/DDBJ databases">
        <authorList>
            <person name="de Groot N.N."/>
        </authorList>
    </citation>
    <scope>NUCLEOTIDE SEQUENCE [LARGE SCALE GENOMIC DNA]</scope>
    <source>
        <strain evidence="2 3">CGMCC 4.5727</strain>
    </source>
</reference>
<keyword evidence="3" id="KW-1185">Reference proteome</keyword>
<dbReference type="Proteomes" id="UP000199155">
    <property type="component" value="Unassembled WGS sequence"/>
</dbReference>
<dbReference type="PANTHER" id="PTHR33495">
    <property type="entry name" value="ANTI-SIGMA FACTOR ANTAGONIST TM_1081-RELATED-RELATED"/>
    <property type="match status" value="1"/>
</dbReference>
<dbReference type="RefSeq" id="WP_093606573.1">
    <property type="nucleotide sequence ID" value="NZ_FNFF01000001.1"/>
</dbReference>
<organism evidence="2 3">
    <name type="scientific">Streptomyces indicus</name>
    <dbReference type="NCBI Taxonomy" id="417292"/>
    <lineage>
        <taxon>Bacteria</taxon>
        <taxon>Bacillati</taxon>
        <taxon>Actinomycetota</taxon>
        <taxon>Actinomycetes</taxon>
        <taxon>Kitasatosporales</taxon>
        <taxon>Streptomycetaceae</taxon>
        <taxon>Streptomyces</taxon>
    </lineage>
</organism>
<evidence type="ECO:0000259" key="1">
    <source>
        <dbReference type="PROSITE" id="PS50801"/>
    </source>
</evidence>
<evidence type="ECO:0000313" key="2">
    <source>
        <dbReference type="EMBL" id="SDJ36367.1"/>
    </source>
</evidence>
<dbReference type="EMBL" id="FNFF01000001">
    <property type="protein sequence ID" value="SDJ36367.1"/>
    <property type="molecule type" value="Genomic_DNA"/>
</dbReference>
<feature type="domain" description="STAS" evidence="1">
    <location>
        <begin position="12"/>
        <end position="116"/>
    </location>
</feature>
<dbReference type="AlphaFoldDB" id="A0A1G8T4M6"/>
<dbReference type="CDD" id="cd07043">
    <property type="entry name" value="STAS_anti-anti-sigma_factors"/>
    <property type="match status" value="1"/>
</dbReference>
<sequence length="129" mass="13411">MTTFAGWKGRRAAATWRIEAGTAVVTLHGELDIDAVPAVRDTLRTAAAAAPDLVLDLSQVGFADSSVLNLVLWARITLGPRLAGPLPAQLARLFDIAGTDVVRSSFPDVTAALAAGRSQVPDAQPLPDG</sequence>
<dbReference type="InterPro" id="IPR036513">
    <property type="entry name" value="STAS_dom_sf"/>
</dbReference>
<dbReference type="SUPFAM" id="SSF52091">
    <property type="entry name" value="SpoIIaa-like"/>
    <property type="match status" value="1"/>
</dbReference>
<dbReference type="OrthoDB" id="5471473at2"/>
<dbReference type="PROSITE" id="PS50801">
    <property type="entry name" value="STAS"/>
    <property type="match status" value="1"/>
</dbReference>
<protein>
    <submittedName>
        <fullName evidence="2">Anti-anti-sigma factor</fullName>
    </submittedName>
</protein>
<accession>A0A1G8T4M6</accession>
<dbReference type="InterPro" id="IPR058548">
    <property type="entry name" value="MlaB-like_STAS"/>
</dbReference>
<dbReference type="Gene3D" id="3.30.750.24">
    <property type="entry name" value="STAS domain"/>
    <property type="match status" value="1"/>
</dbReference>
<evidence type="ECO:0000313" key="3">
    <source>
        <dbReference type="Proteomes" id="UP000199155"/>
    </source>
</evidence>
<dbReference type="Pfam" id="PF13466">
    <property type="entry name" value="STAS_2"/>
    <property type="match status" value="1"/>
</dbReference>